<dbReference type="EMBL" id="JARQZJ010000125">
    <property type="protein sequence ID" value="KAK9890503.1"/>
    <property type="molecule type" value="Genomic_DNA"/>
</dbReference>
<reference evidence="2 3" key="1">
    <citation type="submission" date="2023-03" db="EMBL/GenBank/DDBJ databases">
        <title>Genome insight into feeding habits of ladybird beetles.</title>
        <authorList>
            <person name="Li H.-S."/>
            <person name="Huang Y.-H."/>
            <person name="Pang H."/>
        </authorList>
    </citation>
    <scope>NUCLEOTIDE SEQUENCE [LARGE SCALE GENOMIC DNA]</scope>
    <source>
        <strain evidence="2">SYSU_2023b</strain>
        <tissue evidence="2">Whole body</tissue>
    </source>
</reference>
<keyword evidence="1" id="KW-0472">Membrane</keyword>
<keyword evidence="1" id="KW-1133">Transmembrane helix</keyword>
<evidence type="ECO:0000313" key="3">
    <source>
        <dbReference type="Proteomes" id="UP001431783"/>
    </source>
</evidence>
<organism evidence="2 3">
    <name type="scientific">Henosepilachna vigintioctopunctata</name>
    <dbReference type="NCBI Taxonomy" id="420089"/>
    <lineage>
        <taxon>Eukaryota</taxon>
        <taxon>Metazoa</taxon>
        <taxon>Ecdysozoa</taxon>
        <taxon>Arthropoda</taxon>
        <taxon>Hexapoda</taxon>
        <taxon>Insecta</taxon>
        <taxon>Pterygota</taxon>
        <taxon>Neoptera</taxon>
        <taxon>Endopterygota</taxon>
        <taxon>Coleoptera</taxon>
        <taxon>Polyphaga</taxon>
        <taxon>Cucujiformia</taxon>
        <taxon>Coccinelloidea</taxon>
        <taxon>Coccinellidae</taxon>
        <taxon>Epilachninae</taxon>
        <taxon>Epilachnini</taxon>
        <taxon>Henosepilachna</taxon>
    </lineage>
</organism>
<name>A0AAW1VAN3_9CUCU</name>
<evidence type="ECO:0000313" key="2">
    <source>
        <dbReference type="EMBL" id="KAK9890503.1"/>
    </source>
</evidence>
<gene>
    <name evidence="2" type="ORF">WA026_010583</name>
</gene>
<proteinExistence type="predicted"/>
<comment type="caution">
    <text evidence="2">The sequence shown here is derived from an EMBL/GenBank/DDBJ whole genome shotgun (WGS) entry which is preliminary data.</text>
</comment>
<accession>A0AAW1VAN3</accession>
<evidence type="ECO:0000256" key="1">
    <source>
        <dbReference type="SAM" id="Phobius"/>
    </source>
</evidence>
<protein>
    <submittedName>
        <fullName evidence="2">Uncharacterized protein</fullName>
    </submittedName>
</protein>
<dbReference type="AlphaFoldDB" id="A0AAW1VAN3"/>
<feature type="transmembrane region" description="Helical" evidence="1">
    <location>
        <begin position="39"/>
        <end position="61"/>
    </location>
</feature>
<dbReference type="Proteomes" id="UP001431783">
    <property type="component" value="Unassembled WGS sequence"/>
</dbReference>
<sequence>MIGYVMTDQNSTSYTMTSKVSSKASVGLLRKFWHEKPEILGSSVMGLIGLILSATAVKRYYARDLDNRRYREEYTVIRHDDPKAATLRKDYLAN</sequence>
<keyword evidence="1" id="KW-0812">Transmembrane</keyword>
<keyword evidence="3" id="KW-1185">Reference proteome</keyword>